<comment type="caution">
    <text evidence="1">The sequence shown here is derived from an EMBL/GenBank/DDBJ whole genome shotgun (WGS) entry which is preliminary data.</text>
</comment>
<dbReference type="AlphaFoldDB" id="A0A395SSG6"/>
<evidence type="ECO:0000313" key="1">
    <source>
        <dbReference type="EMBL" id="RGP75424.1"/>
    </source>
</evidence>
<dbReference type="STRING" id="5514.A0A395SSG6"/>
<proteinExistence type="predicted"/>
<accession>A0A395SSG6</accession>
<evidence type="ECO:0000313" key="2">
    <source>
        <dbReference type="Proteomes" id="UP000266152"/>
    </source>
</evidence>
<protein>
    <submittedName>
        <fullName evidence="1">F-box containing</fullName>
    </submittedName>
</protein>
<keyword evidence="2" id="KW-1185">Reference proteome</keyword>
<sequence>MNQPQSLVNRFAGDFRLSLPTIPPQKQQKPECFLLNLPIEVLEFINEHLPLSSRICIRLTCLAMYNSLASPSQSPDLDKRLECLAMICRDRPDCWLAEIRPLVRNVLESDMPKLPKGPPIFENMPQDSRQTYEFERSALMVEHKHVQLAIKYSQLERKTWQQSMYHKLLLQHYKTVFRPDFKAGDLCEAMDICYFECGVSRQSGKSRQWNCIELELLGHVYINSRTQCDTSIFWTARDGL</sequence>
<reference evidence="1 2" key="1">
    <citation type="journal article" date="2018" name="PLoS Pathog.">
        <title>Evolution of structural diversity of trichothecenes, a family of toxins produced by plant pathogenic and entomopathogenic fungi.</title>
        <authorList>
            <person name="Proctor R.H."/>
            <person name="McCormick S.P."/>
            <person name="Kim H.S."/>
            <person name="Cardoza R.E."/>
            <person name="Stanley A.M."/>
            <person name="Lindo L."/>
            <person name="Kelly A."/>
            <person name="Brown D.W."/>
            <person name="Lee T."/>
            <person name="Vaughan M.M."/>
            <person name="Alexander N.J."/>
            <person name="Busman M."/>
            <person name="Gutierrez S."/>
        </authorList>
    </citation>
    <scope>NUCLEOTIDE SEQUENCE [LARGE SCALE GENOMIC DNA]</scope>
    <source>
        <strain evidence="1 2">NRRL 3299</strain>
    </source>
</reference>
<dbReference type="Proteomes" id="UP000266152">
    <property type="component" value="Unassembled WGS sequence"/>
</dbReference>
<dbReference type="EMBL" id="PXOF01000015">
    <property type="protein sequence ID" value="RGP75424.1"/>
    <property type="molecule type" value="Genomic_DNA"/>
</dbReference>
<organism evidence="1 2">
    <name type="scientific">Fusarium sporotrichioides</name>
    <dbReference type="NCBI Taxonomy" id="5514"/>
    <lineage>
        <taxon>Eukaryota</taxon>
        <taxon>Fungi</taxon>
        <taxon>Dikarya</taxon>
        <taxon>Ascomycota</taxon>
        <taxon>Pezizomycotina</taxon>
        <taxon>Sordariomycetes</taxon>
        <taxon>Hypocreomycetidae</taxon>
        <taxon>Hypocreales</taxon>
        <taxon>Nectriaceae</taxon>
        <taxon>Fusarium</taxon>
    </lineage>
</organism>
<name>A0A395SSG6_FUSSP</name>
<gene>
    <name evidence="1" type="ORF">FSPOR_780</name>
</gene>